<keyword evidence="2" id="KW-1185">Reference proteome</keyword>
<comment type="caution">
    <text evidence="1">The sequence shown here is derived from an EMBL/GenBank/DDBJ whole genome shotgun (WGS) entry which is preliminary data.</text>
</comment>
<proteinExistence type="predicted"/>
<accession>A0AAW0H9C7</accession>
<evidence type="ECO:0000313" key="2">
    <source>
        <dbReference type="Proteomes" id="UP001488838"/>
    </source>
</evidence>
<evidence type="ECO:0000313" key="1">
    <source>
        <dbReference type="EMBL" id="KAK7799384.1"/>
    </source>
</evidence>
<protein>
    <submittedName>
        <fullName evidence="1">Uncharacterized protein</fullName>
    </submittedName>
</protein>
<dbReference type="Proteomes" id="UP001488838">
    <property type="component" value="Unassembled WGS sequence"/>
</dbReference>
<dbReference type="AlphaFoldDB" id="A0AAW0H9C7"/>
<name>A0AAW0H9C7_MYOGA</name>
<dbReference type="Pfam" id="PF15578">
    <property type="entry name" value="DUF4662"/>
    <property type="match status" value="1"/>
</dbReference>
<sequence length="279" mass="30239">MCKHPINVRQESSIPTYGQPMSLNTKLQDCCVASPTSMWSECVQNKVPPLVGKCGQNAGEGLVTGLVSLGLCWDKGDDPKEQKTMGTMLPNNLGHRQQWFDTSPFPPVPSRSMAAYRFAQESLSIQGMELLSVLGSTGEASPGSIRFLWRAARLQWHLSLVAWSLFLFPSCPQTPLESGDVQAQHPTPGAVVMHPLTVLRQAQVTVYILWNNGDTLAQIPGSCIAAGWGFLSECVLHTHRIVFSVAAIAPASTVGHLLLFIEAAGQALIFYPICPGKMV</sequence>
<gene>
    <name evidence="1" type="ORF">U0070_019410</name>
</gene>
<reference evidence="1 2" key="1">
    <citation type="journal article" date="2023" name="bioRxiv">
        <title>Conserved and derived expression patterns and positive selection on dental genes reveal complex evolutionary context of ever-growing rodent molars.</title>
        <authorList>
            <person name="Calamari Z.T."/>
            <person name="Song A."/>
            <person name="Cohen E."/>
            <person name="Akter M."/>
            <person name="Roy R.D."/>
            <person name="Hallikas O."/>
            <person name="Christensen M.M."/>
            <person name="Li P."/>
            <person name="Marangoni P."/>
            <person name="Jernvall J."/>
            <person name="Klein O.D."/>
        </authorList>
    </citation>
    <scope>NUCLEOTIDE SEQUENCE [LARGE SCALE GENOMIC DNA]</scope>
    <source>
        <strain evidence="1">V071</strain>
    </source>
</reference>
<dbReference type="InterPro" id="IPR028970">
    <property type="entry name" value="DUF4662"/>
</dbReference>
<dbReference type="EMBL" id="JBBHLL010000618">
    <property type="protein sequence ID" value="KAK7799384.1"/>
    <property type="molecule type" value="Genomic_DNA"/>
</dbReference>
<organism evidence="1 2">
    <name type="scientific">Myodes glareolus</name>
    <name type="common">Bank vole</name>
    <name type="synonym">Clethrionomys glareolus</name>
    <dbReference type="NCBI Taxonomy" id="447135"/>
    <lineage>
        <taxon>Eukaryota</taxon>
        <taxon>Metazoa</taxon>
        <taxon>Chordata</taxon>
        <taxon>Craniata</taxon>
        <taxon>Vertebrata</taxon>
        <taxon>Euteleostomi</taxon>
        <taxon>Mammalia</taxon>
        <taxon>Eutheria</taxon>
        <taxon>Euarchontoglires</taxon>
        <taxon>Glires</taxon>
        <taxon>Rodentia</taxon>
        <taxon>Myomorpha</taxon>
        <taxon>Muroidea</taxon>
        <taxon>Cricetidae</taxon>
        <taxon>Arvicolinae</taxon>
        <taxon>Myodes</taxon>
    </lineage>
</organism>